<organism evidence="3 4">
    <name type="scientific">Vigna radiata var. radiata</name>
    <name type="common">Mung bean</name>
    <name type="synonym">Phaseolus aureus</name>
    <dbReference type="NCBI Taxonomy" id="3916"/>
    <lineage>
        <taxon>Eukaryota</taxon>
        <taxon>Viridiplantae</taxon>
        <taxon>Streptophyta</taxon>
        <taxon>Embryophyta</taxon>
        <taxon>Tracheophyta</taxon>
        <taxon>Spermatophyta</taxon>
        <taxon>Magnoliopsida</taxon>
        <taxon>eudicotyledons</taxon>
        <taxon>Gunneridae</taxon>
        <taxon>Pentapetalae</taxon>
        <taxon>rosids</taxon>
        <taxon>fabids</taxon>
        <taxon>Fabales</taxon>
        <taxon>Fabaceae</taxon>
        <taxon>Papilionoideae</taxon>
        <taxon>50 kb inversion clade</taxon>
        <taxon>NPAAA clade</taxon>
        <taxon>indigoferoid/millettioid clade</taxon>
        <taxon>Phaseoleae</taxon>
        <taxon>Vigna</taxon>
    </lineage>
</organism>
<dbReference type="KEGG" id="vra:106768624"/>
<dbReference type="Pfam" id="PF13041">
    <property type="entry name" value="PPR_2"/>
    <property type="match status" value="1"/>
</dbReference>
<dbReference type="SUPFAM" id="SSF48452">
    <property type="entry name" value="TPR-like"/>
    <property type="match status" value="1"/>
</dbReference>
<evidence type="ECO:0000256" key="2">
    <source>
        <dbReference type="PROSITE-ProRule" id="PRU00708"/>
    </source>
</evidence>
<feature type="repeat" description="PPR" evidence="2">
    <location>
        <begin position="84"/>
        <end position="118"/>
    </location>
</feature>
<dbReference type="FunFam" id="1.25.40.10:FF:000231">
    <property type="entry name" value="Pentatricopeptide repeat-containing protein chloroplastic"/>
    <property type="match status" value="1"/>
</dbReference>
<dbReference type="FunFam" id="1.25.40.10:FF:001802">
    <property type="entry name" value="Tetratricopeptide repeat (TPR)-like superfamily protein"/>
    <property type="match status" value="1"/>
</dbReference>
<sequence>MQTKIGKLVVNDSPKRLQRVVEEKLISLLRSCERCTQLHQIQAQIVTHGLQGNDYVTPSFITACARLGRMGHAGRVFNTTAQPNGATWNAMFRGFALLECPFEVVVLFAQMHRTGASPNCFTFPMVMKSCAQANAVREGEQVHCVVVKRGFKSNAFVGTALIHMYSARGELSIGDAYKVFGEMREKNVFAWTAIIAAHVACRDMASARRLFDLAPERDVVLWNVVVSGYIELGDMVAARALFDKMPNRDVMSWNTILNGYACNGEVKSFEKLFDEMPKRNVYSWNGLIGGYVRNGLFNEALESFKGMLMLPKQEGEGGDVVVIPNDYTVVAVLSACSRLGDLEMGKWVHVYAESIGYKGNLFVGNALIDMYAKCGVIEKALDVFNWLDVKDIITWNTIINGLAIHGHAADALSLFEQMKSAGEKPDGVTFVGILSACTHMGLVRDGFLHFQSMVDIYSIVPQIEHYGCMVDLLGRAGLMDQAVDFVRKMPMKPDAVIWAALLGACRMYKNVEIAEVALEQLIELEPNNPANFVMLSNIYKDLGRWEDVARLKIAMRDTGFKKLPGCSVIGCNDSVVEFYSLDERHPETESIYRTLKGLTTLLRLNGYVPNLVDVAHGN</sequence>
<proteinExistence type="predicted"/>
<dbReference type="InterPro" id="IPR046848">
    <property type="entry name" value="E_motif"/>
</dbReference>
<keyword evidence="3" id="KW-1185">Reference proteome</keyword>
<dbReference type="PANTHER" id="PTHR47926">
    <property type="entry name" value="PENTATRICOPEPTIDE REPEAT-CONTAINING PROTEIN"/>
    <property type="match status" value="1"/>
</dbReference>
<dbReference type="InterPro" id="IPR002885">
    <property type="entry name" value="PPR_rpt"/>
</dbReference>
<dbReference type="AlphaFoldDB" id="A0A1S3UTF0"/>
<feature type="repeat" description="PPR" evidence="2">
    <location>
        <begin position="249"/>
        <end position="283"/>
    </location>
</feature>
<dbReference type="Pfam" id="PF20431">
    <property type="entry name" value="E_motif"/>
    <property type="match status" value="1"/>
</dbReference>
<dbReference type="GO" id="GO:0009451">
    <property type="term" value="P:RNA modification"/>
    <property type="evidence" value="ECO:0007669"/>
    <property type="project" value="InterPro"/>
</dbReference>
<feature type="repeat" description="PPR" evidence="2">
    <location>
        <begin position="218"/>
        <end position="248"/>
    </location>
</feature>
<dbReference type="GeneID" id="106768624"/>
<dbReference type="FunFam" id="1.25.40.10:FF:003137">
    <property type="entry name" value="Uncharacterized protein"/>
    <property type="match status" value="1"/>
</dbReference>
<gene>
    <name evidence="4" type="primary">LOC106768624</name>
</gene>
<keyword evidence="1" id="KW-0677">Repeat</keyword>
<dbReference type="Gene3D" id="1.25.40.10">
    <property type="entry name" value="Tetratricopeptide repeat domain"/>
    <property type="match status" value="4"/>
</dbReference>
<dbReference type="GO" id="GO:0003723">
    <property type="term" value="F:RNA binding"/>
    <property type="evidence" value="ECO:0007669"/>
    <property type="project" value="InterPro"/>
</dbReference>
<protein>
    <submittedName>
        <fullName evidence="4">Pentatricopeptide repeat-containing protein At3g29230-like</fullName>
    </submittedName>
</protein>
<reference evidence="4" key="2">
    <citation type="submission" date="2025-08" db="UniProtKB">
        <authorList>
            <consortium name="RefSeq"/>
        </authorList>
    </citation>
    <scope>IDENTIFICATION</scope>
    <source>
        <tissue evidence="4">Leaf</tissue>
    </source>
</reference>
<accession>A0A1S3UTF0</accession>
<dbReference type="PROSITE" id="PS51375">
    <property type="entry name" value="PPR"/>
    <property type="match status" value="4"/>
</dbReference>
<evidence type="ECO:0000256" key="1">
    <source>
        <dbReference type="ARBA" id="ARBA00022737"/>
    </source>
</evidence>
<dbReference type="InterPro" id="IPR011990">
    <property type="entry name" value="TPR-like_helical_dom_sf"/>
</dbReference>
<dbReference type="RefSeq" id="XP_014509351.1">
    <property type="nucleotide sequence ID" value="XM_014653865.2"/>
</dbReference>
<reference evidence="3" key="1">
    <citation type="journal article" date="2014" name="Nat. Commun.">
        <title>Genome sequence of mungbean and insights into evolution within Vigna species.</title>
        <authorList>
            <person name="Kang Y.J."/>
            <person name="Kim S.K."/>
            <person name="Kim M.Y."/>
            <person name="Lestari P."/>
            <person name="Kim K.H."/>
            <person name="Ha B.K."/>
            <person name="Jun T.H."/>
            <person name="Hwang W.J."/>
            <person name="Lee T."/>
            <person name="Lee J."/>
            <person name="Shim S."/>
            <person name="Yoon M.Y."/>
            <person name="Jang Y.E."/>
            <person name="Han K.S."/>
            <person name="Taeprayoon P."/>
            <person name="Yoon N."/>
            <person name="Somta P."/>
            <person name="Tanya P."/>
            <person name="Kim K.S."/>
            <person name="Gwag J.G."/>
            <person name="Moon J.K."/>
            <person name="Lee Y.H."/>
            <person name="Park B.S."/>
            <person name="Bombarely A."/>
            <person name="Doyle J.J."/>
            <person name="Jackson S.A."/>
            <person name="Schafleitner R."/>
            <person name="Srinives P."/>
            <person name="Varshney R.K."/>
            <person name="Lee S.H."/>
        </authorList>
    </citation>
    <scope>NUCLEOTIDE SEQUENCE [LARGE SCALE GENOMIC DNA]</scope>
    <source>
        <strain evidence="3">cv. VC1973A</strain>
    </source>
</reference>
<dbReference type="OrthoDB" id="185373at2759"/>
<dbReference type="FunFam" id="1.25.40.10:FF:001095">
    <property type="entry name" value="Pentatricopeptide repeat-containing protein At2g34400"/>
    <property type="match status" value="1"/>
</dbReference>
<feature type="repeat" description="PPR" evidence="2">
    <location>
        <begin position="391"/>
        <end position="425"/>
    </location>
</feature>
<dbReference type="NCBIfam" id="TIGR00756">
    <property type="entry name" value="PPR"/>
    <property type="match status" value="5"/>
</dbReference>
<dbReference type="InterPro" id="IPR046960">
    <property type="entry name" value="PPR_At4g14850-like_plant"/>
</dbReference>
<dbReference type="Proteomes" id="UP000087766">
    <property type="component" value="Chromosome 7"/>
</dbReference>
<name>A0A1S3UTF0_VIGRR</name>
<evidence type="ECO:0000313" key="4">
    <source>
        <dbReference type="RefSeq" id="XP_014509351.1"/>
    </source>
</evidence>
<evidence type="ECO:0000313" key="3">
    <source>
        <dbReference type="Proteomes" id="UP000087766"/>
    </source>
</evidence>
<dbReference type="PANTHER" id="PTHR47926:SF371">
    <property type="entry name" value="TETRATRICOPEPTIDE REPEAT-LIKE SUPERFAMILY PROTEIN"/>
    <property type="match status" value="1"/>
</dbReference>
<dbReference type="Pfam" id="PF01535">
    <property type="entry name" value="PPR"/>
    <property type="match status" value="6"/>
</dbReference>